<dbReference type="Proteomes" id="UP000250235">
    <property type="component" value="Unassembled WGS sequence"/>
</dbReference>
<dbReference type="GO" id="GO:0016301">
    <property type="term" value="F:kinase activity"/>
    <property type="evidence" value="ECO:0007669"/>
    <property type="project" value="UniProtKB-KW"/>
</dbReference>
<keyword evidence="2" id="KW-1185">Reference proteome</keyword>
<dbReference type="AlphaFoldDB" id="A0A2Z7BK67"/>
<evidence type="ECO:0000313" key="2">
    <source>
        <dbReference type="Proteomes" id="UP000250235"/>
    </source>
</evidence>
<protein>
    <submittedName>
        <fullName evidence="1">Calcium-dependent protein kinase 33</fullName>
    </submittedName>
</protein>
<keyword evidence="1" id="KW-0808">Transferase</keyword>
<accession>A0A2Z7BK67</accession>
<evidence type="ECO:0000313" key="1">
    <source>
        <dbReference type="EMBL" id="KZV34889.1"/>
    </source>
</evidence>
<organism evidence="1 2">
    <name type="scientific">Dorcoceras hygrometricum</name>
    <dbReference type="NCBI Taxonomy" id="472368"/>
    <lineage>
        <taxon>Eukaryota</taxon>
        <taxon>Viridiplantae</taxon>
        <taxon>Streptophyta</taxon>
        <taxon>Embryophyta</taxon>
        <taxon>Tracheophyta</taxon>
        <taxon>Spermatophyta</taxon>
        <taxon>Magnoliopsida</taxon>
        <taxon>eudicotyledons</taxon>
        <taxon>Gunneridae</taxon>
        <taxon>Pentapetalae</taxon>
        <taxon>asterids</taxon>
        <taxon>lamiids</taxon>
        <taxon>Lamiales</taxon>
        <taxon>Gesneriaceae</taxon>
        <taxon>Didymocarpoideae</taxon>
        <taxon>Trichosporeae</taxon>
        <taxon>Loxocarpinae</taxon>
        <taxon>Dorcoceras</taxon>
    </lineage>
</organism>
<name>A0A2Z7BK67_9LAMI</name>
<sequence>MLMREMEEEMWRQESVIVNNVDDYDDMKIICRSIPKESWRKIPVVKEVTRKIGSGRSDDYDDMKIICRSIPKESWRKIPVVKEVTSWETSSEPIKCSRAGKNRTITAGEKEQMRREEECFDHLCVMNKPARRKIETSWLSAHVLKVRKILALKYKGRKVQQCQKTFQRLQICVQRTYQVDITSSEKTLWNQLGKEHLSVCEILSLRDEHTL</sequence>
<keyword evidence="1" id="KW-0418">Kinase</keyword>
<reference evidence="1 2" key="1">
    <citation type="journal article" date="2015" name="Proc. Natl. Acad. Sci. U.S.A.">
        <title>The resurrection genome of Boea hygrometrica: A blueprint for survival of dehydration.</title>
        <authorList>
            <person name="Xiao L."/>
            <person name="Yang G."/>
            <person name="Zhang L."/>
            <person name="Yang X."/>
            <person name="Zhao S."/>
            <person name="Ji Z."/>
            <person name="Zhou Q."/>
            <person name="Hu M."/>
            <person name="Wang Y."/>
            <person name="Chen M."/>
            <person name="Xu Y."/>
            <person name="Jin H."/>
            <person name="Xiao X."/>
            <person name="Hu G."/>
            <person name="Bao F."/>
            <person name="Hu Y."/>
            <person name="Wan P."/>
            <person name="Li L."/>
            <person name="Deng X."/>
            <person name="Kuang T."/>
            <person name="Xiang C."/>
            <person name="Zhu J.K."/>
            <person name="Oliver M.J."/>
            <person name="He Y."/>
        </authorList>
    </citation>
    <scope>NUCLEOTIDE SEQUENCE [LARGE SCALE GENOMIC DNA]</scope>
    <source>
        <strain evidence="2">cv. XS01</strain>
    </source>
</reference>
<gene>
    <name evidence="1" type="ORF">F511_10144</name>
</gene>
<proteinExistence type="predicted"/>
<dbReference type="EMBL" id="KV005016">
    <property type="protein sequence ID" value="KZV34889.1"/>
    <property type="molecule type" value="Genomic_DNA"/>
</dbReference>